<evidence type="ECO:0000313" key="15">
    <source>
        <dbReference type="Proteomes" id="UP000327468"/>
    </source>
</evidence>
<evidence type="ECO:0000256" key="8">
    <source>
        <dbReference type="ARBA" id="ARBA00022692"/>
    </source>
</evidence>
<evidence type="ECO:0000256" key="3">
    <source>
        <dbReference type="ARBA" id="ARBA00009279"/>
    </source>
</evidence>
<protein>
    <recommendedName>
        <fullName evidence="16">Gasdermin pore forming domain-containing protein</fullName>
    </recommendedName>
</protein>
<sequence>MITWSTSLETPALKEQGTVHKMFDKATHSLLHQTDHDGTLIAVSRLNDSEKLKPLAVVIKCPGTWFWQRTKYRPTDFTLNDLLQGKPIQPVLEEKVFLNKYEETQKGSVAGSGEVDMVGVGMKAQGRGTSKILSSLGTLLKESVIMPHFLKESKDRKMDPQHNLLMQIQGKNQVFTLVKERIFTTCDCTINFSELKEGSCSAIFKQICPAKVHLNKSICLQNTRDVAIEIPPHTVMAYSVSELKIKSDGHYEVGVSPDGIEADDSITLDSIHNETEVDGLWTQITEGLSLSVLNKELASVKAALCKLACLSPETRFSLLNLFQEILPDQTLLSTLEDKLEKICDASMYDSHTYLPDTSNELTDNFLYLLLSETDNMDRLPAVVRPNGSLPAISNQNRGQSAPANWKAANISHNGSVKSTNQRQLILTAMHMLISAAEELTDDGLTLLKACSSETINGLNDLVTHLTNVSQRVPFSELPFLLRDGEVPQEVELLFISSNITLKRDNKELYAEIGSGSKVLPLILCIVIHGLAYLNESCETDIEM</sequence>
<name>A0A5N5JSS6_PANHP</name>
<comment type="similarity">
    <text evidence="3">Belongs to the gasdermin family.</text>
</comment>
<comment type="subcellular location">
    <subcellularLocation>
        <location evidence="2">Cell membrane</location>
        <topology evidence="2">Multi-pass membrane protein</topology>
    </subcellularLocation>
    <subcellularLocation>
        <location evidence="1">Cytoplasm</location>
    </subcellularLocation>
</comment>
<evidence type="ECO:0000256" key="11">
    <source>
        <dbReference type="ARBA" id="ARBA00023288"/>
    </source>
</evidence>
<dbReference type="GO" id="GO:0012501">
    <property type="term" value="P:programmed cell death"/>
    <property type="evidence" value="ECO:0007669"/>
    <property type="project" value="UniProtKB-KW"/>
</dbReference>
<evidence type="ECO:0000259" key="13">
    <source>
        <dbReference type="Pfam" id="PF17708"/>
    </source>
</evidence>
<keyword evidence="4" id="KW-1134">Transmembrane beta strand</keyword>
<proteinExistence type="inferred from homology"/>
<feature type="domain" description="Gasdermin PUB" evidence="13">
    <location>
        <begin position="290"/>
        <end position="505"/>
    </location>
</feature>
<keyword evidence="5" id="KW-1003">Cell membrane</keyword>
<evidence type="ECO:0000256" key="9">
    <source>
        <dbReference type="ARBA" id="ARBA00023136"/>
    </source>
</evidence>
<evidence type="ECO:0008006" key="16">
    <source>
        <dbReference type="Google" id="ProtNLM"/>
    </source>
</evidence>
<dbReference type="InterPro" id="IPR042377">
    <property type="entry name" value="GSDME"/>
</dbReference>
<dbReference type="Pfam" id="PF17708">
    <property type="entry name" value="Gasdermin_C"/>
    <property type="match status" value="1"/>
</dbReference>
<evidence type="ECO:0000256" key="1">
    <source>
        <dbReference type="ARBA" id="ARBA00004496"/>
    </source>
</evidence>
<accession>A0A5N5JSS6</accession>
<gene>
    <name evidence="14" type="ORF">PHYPO_G00173540</name>
</gene>
<dbReference type="PANTHER" id="PTHR15207:SF3">
    <property type="entry name" value="DEAFNESS, AUTOSOMAL DOMINANT 5-RELATED"/>
    <property type="match status" value="1"/>
</dbReference>
<comment type="caution">
    <text evidence="14">The sequence shown here is derived from an EMBL/GenBank/DDBJ whole genome shotgun (WGS) entry which is preliminary data.</text>
</comment>
<evidence type="ECO:0000256" key="2">
    <source>
        <dbReference type="ARBA" id="ARBA00004651"/>
    </source>
</evidence>
<keyword evidence="7" id="KW-1210">Necrosis</keyword>
<dbReference type="EMBL" id="VFJC01000030">
    <property type="protein sequence ID" value="KAB5517957.1"/>
    <property type="molecule type" value="Genomic_DNA"/>
</dbReference>
<keyword evidence="10" id="KW-0564">Palmitate</keyword>
<reference evidence="14 15" key="1">
    <citation type="submission" date="2019-06" db="EMBL/GenBank/DDBJ databases">
        <title>A chromosome-scale genome assembly of the striped catfish, Pangasianodon hypophthalmus.</title>
        <authorList>
            <person name="Wen M."/>
            <person name="Zahm M."/>
            <person name="Roques C."/>
            <person name="Cabau C."/>
            <person name="Klopp C."/>
            <person name="Donnadieu C."/>
            <person name="Jouanno E."/>
            <person name="Avarre J.-C."/>
            <person name="Campet M."/>
            <person name="Ha T.T.T."/>
            <person name="Dugue R."/>
            <person name="Lampietro C."/>
            <person name="Louis A."/>
            <person name="Herpin A."/>
            <person name="Echchiki A."/>
            <person name="Berthelot C."/>
            <person name="Parey E."/>
            <person name="Roest-Crollius H."/>
            <person name="Braasch I."/>
            <person name="Postlethwait J."/>
            <person name="Bobe J."/>
            <person name="Montfort J."/>
            <person name="Bouchez O."/>
            <person name="Begum T."/>
            <person name="Schartl M."/>
            <person name="Guiguen Y."/>
        </authorList>
    </citation>
    <scope>NUCLEOTIDE SEQUENCE [LARGE SCALE GENOMIC DNA]</scope>
    <source>
        <strain evidence="14 15">Indonesia</strain>
        <tissue evidence="14">Blood</tissue>
    </source>
</reference>
<dbReference type="AlphaFoldDB" id="A0A5N5JSS6"/>
<keyword evidence="11" id="KW-0449">Lipoprotein</keyword>
<evidence type="ECO:0000313" key="14">
    <source>
        <dbReference type="EMBL" id="KAB5517957.1"/>
    </source>
</evidence>
<dbReference type="Proteomes" id="UP000327468">
    <property type="component" value="Chromosome 29"/>
</dbReference>
<evidence type="ECO:0000256" key="7">
    <source>
        <dbReference type="ARBA" id="ARBA00022590"/>
    </source>
</evidence>
<keyword evidence="9" id="KW-0472">Membrane</keyword>
<keyword evidence="15" id="KW-1185">Reference proteome</keyword>
<keyword evidence="6" id="KW-0963">Cytoplasm</keyword>
<dbReference type="InterPro" id="IPR040460">
    <property type="entry name" value="Gasdermin_pore"/>
</dbReference>
<organism evidence="14 15">
    <name type="scientific">Pangasianodon hypophthalmus</name>
    <name type="common">Striped catfish</name>
    <name type="synonym">Helicophagus hypophthalmus</name>
    <dbReference type="NCBI Taxonomy" id="310915"/>
    <lineage>
        <taxon>Eukaryota</taxon>
        <taxon>Metazoa</taxon>
        <taxon>Chordata</taxon>
        <taxon>Craniata</taxon>
        <taxon>Vertebrata</taxon>
        <taxon>Euteleostomi</taxon>
        <taxon>Actinopterygii</taxon>
        <taxon>Neopterygii</taxon>
        <taxon>Teleostei</taxon>
        <taxon>Ostariophysi</taxon>
        <taxon>Siluriformes</taxon>
        <taxon>Pangasiidae</taxon>
        <taxon>Pangasianodon</taxon>
    </lineage>
</organism>
<keyword evidence="8" id="KW-0812">Transmembrane</keyword>
<dbReference type="GO" id="GO:0005886">
    <property type="term" value="C:plasma membrane"/>
    <property type="evidence" value="ECO:0007669"/>
    <property type="project" value="UniProtKB-SubCell"/>
</dbReference>
<dbReference type="PANTHER" id="PTHR15207">
    <property type="entry name" value="NONSYNDROMIC HEARING IMPAIRMENT PROTEIN"/>
    <property type="match status" value="1"/>
</dbReference>
<dbReference type="GO" id="GO:0005737">
    <property type="term" value="C:cytoplasm"/>
    <property type="evidence" value="ECO:0007669"/>
    <property type="project" value="UniProtKB-SubCell"/>
</dbReference>
<evidence type="ECO:0000256" key="10">
    <source>
        <dbReference type="ARBA" id="ARBA00023139"/>
    </source>
</evidence>
<evidence type="ECO:0000256" key="4">
    <source>
        <dbReference type="ARBA" id="ARBA00022452"/>
    </source>
</evidence>
<evidence type="ECO:0000256" key="5">
    <source>
        <dbReference type="ARBA" id="ARBA00022475"/>
    </source>
</evidence>
<feature type="domain" description="Gasdermin pore forming" evidence="12">
    <location>
        <begin position="22"/>
        <end position="257"/>
    </location>
</feature>
<evidence type="ECO:0000256" key="6">
    <source>
        <dbReference type="ARBA" id="ARBA00022490"/>
    </source>
</evidence>
<dbReference type="Pfam" id="PF04598">
    <property type="entry name" value="Gasdermin"/>
    <property type="match status" value="1"/>
</dbReference>
<dbReference type="InterPro" id="IPR041263">
    <property type="entry name" value="Gasdermin_PUB"/>
</dbReference>
<evidence type="ECO:0000259" key="12">
    <source>
        <dbReference type="Pfam" id="PF04598"/>
    </source>
</evidence>